<accession>A0A7M1S3P5</accession>
<proteinExistence type="predicted"/>
<sequence length="137" mass="16086">MDKSFMVFIAVGMAFFYVVTTYVGEIQEEDERFRNTGYEQEHRYDQYYLEDSIGQKILDVTLAEPATQIEAWNRSRLREEYLELFPDFDTMKAFIQQRVRGEVLVGKLTAQINGVEDKFFSGEMSPEEAKRTLGRLK</sequence>
<dbReference type="RefSeq" id="WP_197548683.1">
    <property type="nucleotide sequence ID" value="NZ_CP063164.1"/>
</dbReference>
<organism evidence="2 3">
    <name type="scientific">Sulfurovum indicum</name>
    <dbReference type="NCBI Taxonomy" id="2779528"/>
    <lineage>
        <taxon>Bacteria</taxon>
        <taxon>Pseudomonadati</taxon>
        <taxon>Campylobacterota</taxon>
        <taxon>Epsilonproteobacteria</taxon>
        <taxon>Campylobacterales</taxon>
        <taxon>Sulfurovaceae</taxon>
        <taxon>Sulfurovum</taxon>
    </lineage>
</organism>
<keyword evidence="1" id="KW-1133">Transmembrane helix</keyword>
<name>A0A7M1S3P5_9BACT</name>
<protein>
    <submittedName>
        <fullName evidence="2">Uncharacterized protein</fullName>
    </submittedName>
</protein>
<feature type="transmembrane region" description="Helical" evidence="1">
    <location>
        <begin position="6"/>
        <end position="24"/>
    </location>
</feature>
<dbReference type="EMBL" id="CP063164">
    <property type="protein sequence ID" value="QOR61978.1"/>
    <property type="molecule type" value="Genomic_DNA"/>
</dbReference>
<evidence type="ECO:0000313" key="2">
    <source>
        <dbReference type="EMBL" id="QOR61978.1"/>
    </source>
</evidence>
<gene>
    <name evidence="2" type="ORF">IMZ28_00370</name>
</gene>
<dbReference type="KEGG" id="sinu:IMZ28_00370"/>
<evidence type="ECO:0000256" key="1">
    <source>
        <dbReference type="SAM" id="Phobius"/>
    </source>
</evidence>
<dbReference type="Proteomes" id="UP000595074">
    <property type="component" value="Chromosome"/>
</dbReference>
<reference evidence="2 3" key="1">
    <citation type="submission" date="2020-10" db="EMBL/GenBank/DDBJ databases">
        <title>The genome of sulfurovum sp.</title>
        <authorList>
            <person name="Xie S."/>
            <person name="Shao Z."/>
            <person name="Jiang L."/>
        </authorList>
    </citation>
    <scope>NUCLEOTIDE SEQUENCE [LARGE SCALE GENOMIC DNA]</scope>
    <source>
        <strain evidence="2 3">ST-419</strain>
    </source>
</reference>
<keyword evidence="3" id="KW-1185">Reference proteome</keyword>
<evidence type="ECO:0000313" key="3">
    <source>
        <dbReference type="Proteomes" id="UP000595074"/>
    </source>
</evidence>
<keyword evidence="1" id="KW-0812">Transmembrane</keyword>
<dbReference type="AlphaFoldDB" id="A0A7M1S3P5"/>
<keyword evidence="1" id="KW-0472">Membrane</keyword>